<sequence>MNAIIRNTEQNSSLINFVFLISIVFLPLMFISDGVSKVLAIYGSSFSRISLITRFAFETIIVFWIILKVNYSIVKYLTFIFILLVFFLLGQSSIGNINDISESFITFNKYIYLFLVYLFLREIIQLSEAQCNIVFKLLYFLFFINILCVLCGYMFKINFFEAYYSKEYRFGYNGVFLAPNESSYIFMSMVSLFYYRAIYENKSKVILILSILASLITGMKAVYLFLILLLLFHAINHMKKKYLFILISFSILLFGYLIRYLQSDEFKSLIALFIRLYEEKGLLHMLLTGRDDLLINESPLVFKKWTFINYLTGGVNIKIYSIEMDFFDLLLFFGLLGSILYVFIFFQTFINGLLKHAFAKFFIFSILALSFFGGHFLYSPSSAVYFSLVIIYFRMSK</sequence>
<feature type="transmembrane region" description="Helical" evidence="1">
    <location>
        <begin position="100"/>
        <end position="120"/>
    </location>
</feature>
<dbReference type="Proteomes" id="UP000605676">
    <property type="component" value="Unassembled WGS sequence"/>
</dbReference>
<feature type="transmembrane region" description="Helical" evidence="1">
    <location>
        <begin position="207"/>
        <end position="235"/>
    </location>
</feature>
<reference evidence="2 3" key="1">
    <citation type="submission" date="2021-01" db="EMBL/GenBank/DDBJ databases">
        <title>Carboxyliciviraga sp.nov., isolated from coastal sediments.</title>
        <authorList>
            <person name="Lu D."/>
            <person name="Zhang T."/>
        </authorList>
    </citation>
    <scope>NUCLEOTIDE SEQUENCE [LARGE SCALE GENOMIC DNA]</scope>
    <source>
        <strain evidence="2 3">N1Y132</strain>
    </source>
</reference>
<dbReference type="EMBL" id="JAENRR010000025">
    <property type="protein sequence ID" value="MBK3518012.1"/>
    <property type="molecule type" value="Genomic_DNA"/>
</dbReference>
<evidence type="ECO:0000256" key="1">
    <source>
        <dbReference type="SAM" id="Phobius"/>
    </source>
</evidence>
<proteinExistence type="predicted"/>
<evidence type="ECO:0008006" key="4">
    <source>
        <dbReference type="Google" id="ProtNLM"/>
    </source>
</evidence>
<feature type="transmembrane region" description="Helical" evidence="1">
    <location>
        <begin position="241"/>
        <end position="258"/>
    </location>
</feature>
<keyword evidence="3" id="KW-1185">Reference proteome</keyword>
<name>A0ABS1HK08_9BACT</name>
<evidence type="ECO:0000313" key="3">
    <source>
        <dbReference type="Proteomes" id="UP000605676"/>
    </source>
</evidence>
<feature type="transmembrane region" description="Helical" evidence="1">
    <location>
        <begin position="132"/>
        <end position="155"/>
    </location>
</feature>
<keyword evidence="1" id="KW-0472">Membrane</keyword>
<accession>A0ABS1HK08</accession>
<protein>
    <recommendedName>
        <fullName evidence="4">O-antigen ligase domain-containing protein</fullName>
    </recommendedName>
</protein>
<feature type="transmembrane region" description="Helical" evidence="1">
    <location>
        <begin position="362"/>
        <end position="393"/>
    </location>
</feature>
<organism evidence="2 3">
    <name type="scientific">Carboxylicivirga marina</name>
    <dbReference type="NCBI Taxonomy" id="2800988"/>
    <lineage>
        <taxon>Bacteria</taxon>
        <taxon>Pseudomonadati</taxon>
        <taxon>Bacteroidota</taxon>
        <taxon>Bacteroidia</taxon>
        <taxon>Marinilabiliales</taxon>
        <taxon>Marinilabiliaceae</taxon>
        <taxon>Carboxylicivirga</taxon>
    </lineage>
</organism>
<feature type="transmembrane region" description="Helical" evidence="1">
    <location>
        <begin position="326"/>
        <end position="350"/>
    </location>
</feature>
<keyword evidence="1" id="KW-0812">Transmembrane</keyword>
<gene>
    <name evidence="2" type="ORF">JIV24_11765</name>
</gene>
<feature type="transmembrane region" description="Helical" evidence="1">
    <location>
        <begin position="76"/>
        <end position="94"/>
    </location>
</feature>
<feature type="transmembrane region" description="Helical" evidence="1">
    <location>
        <begin position="51"/>
        <end position="69"/>
    </location>
</feature>
<feature type="transmembrane region" description="Helical" evidence="1">
    <location>
        <begin position="175"/>
        <end position="195"/>
    </location>
</feature>
<comment type="caution">
    <text evidence="2">The sequence shown here is derived from an EMBL/GenBank/DDBJ whole genome shotgun (WGS) entry which is preliminary data.</text>
</comment>
<keyword evidence="1" id="KW-1133">Transmembrane helix</keyword>
<evidence type="ECO:0000313" key="2">
    <source>
        <dbReference type="EMBL" id="MBK3518012.1"/>
    </source>
</evidence>
<dbReference type="RefSeq" id="WP_200465240.1">
    <property type="nucleotide sequence ID" value="NZ_JAENRR010000025.1"/>
</dbReference>
<feature type="transmembrane region" description="Helical" evidence="1">
    <location>
        <begin position="12"/>
        <end position="31"/>
    </location>
</feature>